<gene>
    <name evidence="3" type="ORF">SXIM_12760</name>
</gene>
<dbReference type="Pfam" id="PF13349">
    <property type="entry name" value="DUF4097"/>
    <property type="match status" value="1"/>
</dbReference>
<feature type="signal peptide" evidence="1">
    <location>
        <begin position="1"/>
        <end position="20"/>
    </location>
</feature>
<evidence type="ECO:0000259" key="2">
    <source>
        <dbReference type="Pfam" id="PF13349"/>
    </source>
</evidence>
<accession>A0A0F7FRT5</accession>
<protein>
    <submittedName>
        <fullName evidence="3">Lipoprotein</fullName>
    </submittedName>
</protein>
<keyword evidence="4" id="KW-1185">Reference proteome</keyword>
<dbReference type="HOGENOM" id="CLU_076844_1_0_11"/>
<sequence>MRRALLPVTVLAAGTAVLLAGLTGCSRQTHDGAAEHAAFGVEGGTLTVEAGGSDVRLVPDPGLSGEIGVTRWFTASKVSGTTDADWEMDGDTLTLRVTCDGFVTTCDIRHEITVPADLAVTLRGSNGAIEAAGFSAPLDLESDNGSVTVRDIGAPSLRLASHNGKVSGSGLDVPLITADTHNGGVTLALTTVPEEVAVTSHNGGVDLTVPAAGTYRVDTDTHNGSVDVDAPHSADAAARIGISTHNGAISVHGSD</sequence>
<proteinExistence type="predicted"/>
<organism evidence="3 4">
    <name type="scientific">Streptomyces xiamenensis</name>
    <dbReference type="NCBI Taxonomy" id="408015"/>
    <lineage>
        <taxon>Bacteria</taxon>
        <taxon>Bacillati</taxon>
        <taxon>Actinomycetota</taxon>
        <taxon>Actinomycetes</taxon>
        <taxon>Kitasatosporales</taxon>
        <taxon>Streptomycetaceae</taxon>
        <taxon>Streptomyces</taxon>
    </lineage>
</organism>
<dbReference type="PROSITE" id="PS51257">
    <property type="entry name" value="PROKAR_LIPOPROTEIN"/>
    <property type="match status" value="1"/>
</dbReference>
<evidence type="ECO:0000256" key="1">
    <source>
        <dbReference type="SAM" id="SignalP"/>
    </source>
</evidence>
<keyword evidence="3" id="KW-0449">Lipoprotein</keyword>
<dbReference type="RefSeq" id="WP_046723213.1">
    <property type="nucleotide sequence ID" value="NZ_CP009922.3"/>
</dbReference>
<feature type="domain" description="DUF4097" evidence="2">
    <location>
        <begin position="137"/>
        <end position="231"/>
    </location>
</feature>
<feature type="chain" id="PRO_5039188647" evidence="1">
    <location>
        <begin position="21"/>
        <end position="255"/>
    </location>
</feature>
<dbReference type="Gene3D" id="2.160.20.120">
    <property type="match status" value="1"/>
</dbReference>
<dbReference type="InterPro" id="IPR025164">
    <property type="entry name" value="Toastrack_DUF4097"/>
</dbReference>
<dbReference type="Proteomes" id="UP000034034">
    <property type="component" value="Chromosome"/>
</dbReference>
<dbReference type="AlphaFoldDB" id="A0A0F7FRT5"/>
<reference evidence="3" key="1">
    <citation type="submission" date="2019-08" db="EMBL/GenBank/DDBJ databases">
        <title>Complete genome sequence of a mangrove-derived Streptomyces xiamenensis.</title>
        <authorList>
            <person name="Xu J."/>
        </authorList>
    </citation>
    <scope>NUCLEOTIDE SEQUENCE</scope>
    <source>
        <strain evidence="3">318</strain>
    </source>
</reference>
<dbReference type="KEGG" id="sxi:SXIM_12760"/>
<dbReference type="PATRIC" id="fig|408015.6.peg.1309"/>
<dbReference type="EMBL" id="CP009922">
    <property type="protein sequence ID" value="AKG42660.1"/>
    <property type="molecule type" value="Genomic_DNA"/>
</dbReference>
<keyword evidence="1" id="KW-0732">Signal</keyword>
<dbReference type="STRING" id="408015.SXIM_12760"/>
<name>A0A0F7FRT5_9ACTN</name>
<evidence type="ECO:0000313" key="4">
    <source>
        <dbReference type="Proteomes" id="UP000034034"/>
    </source>
</evidence>
<evidence type="ECO:0000313" key="3">
    <source>
        <dbReference type="EMBL" id="AKG42660.1"/>
    </source>
</evidence>